<evidence type="ECO:0000256" key="5">
    <source>
        <dbReference type="ARBA" id="ARBA00023136"/>
    </source>
</evidence>
<reference evidence="8 9" key="1">
    <citation type="journal article" date="2021" name="bioRxiv">
        <title>Unique metabolic strategies in Hadean analogues reveal hints for primordial physiology.</title>
        <authorList>
            <person name="Nobu M.K."/>
            <person name="Nakai R."/>
            <person name="Tamazawa S."/>
            <person name="Mori H."/>
            <person name="Toyoda A."/>
            <person name="Ijiri A."/>
            <person name="Suzuki S."/>
            <person name="Kurokawa K."/>
            <person name="Kamagata Y."/>
            <person name="Tamaki H."/>
        </authorList>
    </citation>
    <scope>NUCLEOTIDE SEQUENCE [LARGE SCALE GENOMIC DNA]</scope>
    <source>
        <strain evidence="8">BS525</strain>
    </source>
</reference>
<comment type="similarity">
    <text evidence="2">Belongs to the BMP lipoprotein family.</text>
</comment>
<evidence type="ECO:0000259" key="7">
    <source>
        <dbReference type="Pfam" id="PF02608"/>
    </source>
</evidence>
<evidence type="ECO:0000256" key="1">
    <source>
        <dbReference type="ARBA" id="ARBA00004193"/>
    </source>
</evidence>
<evidence type="ECO:0000256" key="2">
    <source>
        <dbReference type="ARBA" id="ARBA00008610"/>
    </source>
</evidence>
<protein>
    <submittedName>
        <fullName evidence="8">Membrane lipoprotein TmpC</fullName>
    </submittedName>
</protein>
<dbReference type="PANTHER" id="PTHR34296:SF2">
    <property type="entry name" value="ABC TRANSPORTER GUANOSINE-BINDING PROTEIN NUPN"/>
    <property type="match status" value="1"/>
</dbReference>
<feature type="domain" description="ABC transporter substrate-binding protein PnrA-like" evidence="7">
    <location>
        <begin position="43"/>
        <end position="328"/>
    </location>
</feature>
<dbReference type="Proteomes" id="UP000811545">
    <property type="component" value="Unassembled WGS sequence"/>
</dbReference>
<keyword evidence="3" id="KW-1003">Cell membrane</keyword>
<dbReference type="GO" id="GO:0005886">
    <property type="term" value="C:plasma membrane"/>
    <property type="evidence" value="ECO:0007669"/>
    <property type="project" value="UniProtKB-SubCell"/>
</dbReference>
<dbReference type="InterPro" id="IPR028082">
    <property type="entry name" value="Peripla_BP_I"/>
</dbReference>
<accession>A0A9E2F1C1</accession>
<evidence type="ECO:0000313" key="8">
    <source>
        <dbReference type="EMBL" id="MBT9144582.1"/>
    </source>
</evidence>
<keyword evidence="6 8" id="KW-0449">Lipoprotein</keyword>
<comment type="caution">
    <text evidence="8">The sequence shown here is derived from an EMBL/GenBank/DDBJ whole genome shotgun (WGS) entry which is preliminary data.</text>
</comment>
<dbReference type="Pfam" id="PF02608">
    <property type="entry name" value="Bmp"/>
    <property type="match status" value="1"/>
</dbReference>
<sequence length="364" mass="39033">MPKGNTKLLAAIIGAIVLVVVLIYAVQGLFQPAEQEQEALRVGVVLSVGGRGDKSFNDSAIEGLERAKEELGIEYSYVEPREVPEMEELHRLFAQEGMDLIIGIGFLQGDAISKVAAEFPEQRFVVVDTVIDLPNVKSLVFREHEGSFLAGALAASLTRTNNVGFVGGMQIPLIAKFQKGYEHGVEHVNQLKGTNVTVQVAYAGTTGAAFRDPVKGKELALSQIAQGADIIYHASGGTGIGVFEAAAEKGIKAIGVDANQNWVQPGFIIASMLKRVDVAVFDAIKSVQEGVFQAGKHEFGIAEGGIGLTDLVNVTEVEKAGVENDTAKIQLIQQLKDTIPAEVRELIETLAQQIKDGEIIVRFE</sequence>
<dbReference type="InterPro" id="IPR050957">
    <property type="entry name" value="BMP_lipoprotein"/>
</dbReference>
<dbReference type="SUPFAM" id="SSF53822">
    <property type="entry name" value="Periplasmic binding protein-like I"/>
    <property type="match status" value="1"/>
</dbReference>
<evidence type="ECO:0000256" key="4">
    <source>
        <dbReference type="ARBA" id="ARBA00022729"/>
    </source>
</evidence>
<evidence type="ECO:0000313" key="9">
    <source>
        <dbReference type="Proteomes" id="UP000811545"/>
    </source>
</evidence>
<dbReference type="Gene3D" id="3.40.50.2300">
    <property type="match status" value="2"/>
</dbReference>
<comment type="subcellular location">
    <subcellularLocation>
        <location evidence="1">Cell membrane</location>
        <topology evidence="1">Lipid-anchor</topology>
    </subcellularLocation>
</comment>
<dbReference type="CDD" id="cd06354">
    <property type="entry name" value="PBP1_PrnA-like"/>
    <property type="match status" value="1"/>
</dbReference>
<evidence type="ECO:0000256" key="6">
    <source>
        <dbReference type="ARBA" id="ARBA00023288"/>
    </source>
</evidence>
<name>A0A9E2F1C1_PSYF1</name>
<gene>
    <name evidence="8" type="primary">tmpC_2</name>
    <name evidence="8" type="ORF">DDT42_00424</name>
</gene>
<dbReference type="InterPro" id="IPR003760">
    <property type="entry name" value="PnrA-like"/>
</dbReference>
<evidence type="ECO:0000256" key="3">
    <source>
        <dbReference type="ARBA" id="ARBA00022475"/>
    </source>
</evidence>
<dbReference type="PANTHER" id="PTHR34296">
    <property type="entry name" value="TRANSCRIPTIONAL ACTIVATOR PROTEIN MED"/>
    <property type="match status" value="1"/>
</dbReference>
<organism evidence="8 9">
    <name type="scientific">Psychracetigena formicireducens</name>
    <dbReference type="NCBI Taxonomy" id="2986056"/>
    <lineage>
        <taxon>Bacteria</taxon>
        <taxon>Bacillati</taxon>
        <taxon>Candidatus Lithacetigenota</taxon>
        <taxon>Candidatus Psychracetigena</taxon>
    </lineage>
</organism>
<keyword evidence="5" id="KW-0472">Membrane</keyword>
<dbReference type="AlphaFoldDB" id="A0A9E2F1C1"/>
<proteinExistence type="inferred from homology"/>
<dbReference type="EMBL" id="QLTW01000012">
    <property type="protein sequence ID" value="MBT9144582.1"/>
    <property type="molecule type" value="Genomic_DNA"/>
</dbReference>
<keyword evidence="4" id="KW-0732">Signal</keyword>